<feature type="domain" description="YknX-like C-terminal permuted SH3-like" evidence="4">
    <location>
        <begin position="320"/>
        <end position="385"/>
    </location>
</feature>
<evidence type="ECO:0000313" key="6">
    <source>
        <dbReference type="Proteomes" id="UP001549047"/>
    </source>
</evidence>
<gene>
    <name evidence="5" type="ORF">ABID16_000212</name>
</gene>
<keyword evidence="6" id="KW-1185">Reference proteome</keyword>
<evidence type="ECO:0000313" key="5">
    <source>
        <dbReference type="EMBL" id="MET3611907.1"/>
    </source>
</evidence>
<dbReference type="InterPro" id="IPR058792">
    <property type="entry name" value="Beta-barrel_RND_2"/>
</dbReference>
<dbReference type="InterPro" id="IPR058637">
    <property type="entry name" value="YknX-like_C"/>
</dbReference>
<dbReference type="EMBL" id="JBEPMB010000001">
    <property type="protein sequence ID" value="MET3611907.1"/>
    <property type="molecule type" value="Genomic_DNA"/>
</dbReference>
<dbReference type="SUPFAM" id="SSF111369">
    <property type="entry name" value="HlyD-like secretion proteins"/>
    <property type="match status" value="1"/>
</dbReference>
<dbReference type="Gene3D" id="2.40.50.100">
    <property type="match status" value="1"/>
</dbReference>
<reference evidence="5 6" key="1">
    <citation type="submission" date="2024-06" db="EMBL/GenBank/DDBJ databases">
        <title>Genomic Encyclopedia of Type Strains, Phase IV (KMG-IV): sequencing the most valuable type-strain genomes for metagenomic binning, comparative biology and taxonomic classification.</title>
        <authorList>
            <person name="Goeker M."/>
        </authorList>
    </citation>
    <scope>NUCLEOTIDE SEQUENCE [LARGE SCALE GENOMIC DNA]</scope>
    <source>
        <strain evidence="5 6">DSM 29780</strain>
    </source>
</reference>
<feature type="signal peptide" evidence="2">
    <location>
        <begin position="1"/>
        <end position="25"/>
    </location>
</feature>
<feature type="chain" id="PRO_5045767836" evidence="2">
    <location>
        <begin position="26"/>
        <end position="395"/>
    </location>
</feature>
<proteinExistence type="inferred from homology"/>
<organism evidence="5 6">
    <name type="scientific">Rhizobium aquaticum</name>
    <dbReference type="NCBI Taxonomy" id="1549636"/>
    <lineage>
        <taxon>Bacteria</taxon>
        <taxon>Pseudomonadati</taxon>
        <taxon>Pseudomonadota</taxon>
        <taxon>Alphaproteobacteria</taxon>
        <taxon>Hyphomicrobiales</taxon>
        <taxon>Rhizobiaceae</taxon>
        <taxon>Rhizobium/Agrobacterium group</taxon>
        <taxon>Rhizobium</taxon>
    </lineage>
</organism>
<dbReference type="Proteomes" id="UP001549047">
    <property type="component" value="Unassembled WGS sequence"/>
</dbReference>
<evidence type="ECO:0000259" key="3">
    <source>
        <dbReference type="Pfam" id="PF25954"/>
    </source>
</evidence>
<feature type="domain" description="CusB-like beta-barrel" evidence="3">
    <location>
        <begin position="242"/>
        <end position="311"/>
    </location>
</feature>
<name>A0ABV2ITU9_9HYPH</name>
<sequence length="395" mass="41094">MTTKTSRANWLLATAAILMAAPAFAEDAPAAKPALNAPSIVVTAVTERKLTDRVLTSGTIQPVEEVYVQPLVEGLSIKTLKADVGAKVKAGDVLATLMDDTLILQKSQLEANKAKVIAAGAQAEAQRLSVKTNLDEANRQLGRGESLSKTGTISTAQLDQLKAAATSAAASLNSAEQGLKANAADMKVIEAQIADIDLKLSRTEVKAPVDGVISARTAKVGAIASGAGQPLFTLIRDEALELKADLAEQDVLKVAKGQKVMISLAGSGGKISGTVLRVDPTVNTTTRLGSVEIKIDNPDTVRAGMYAQADIVVAERTAPSLPVTAVTTNSEATTARMVKDDTVRIVPVETGIQDGQYIEISKGLQPGDKVVAKAGAYVRDGDRVKPVDTLPSATN</sequence>
<dbReference type="Pfam" id="PF25989">
    <property type="entry name" value="YknX_C"/>
    <property type="match status" value="1"/>
</dbReference>
<evidence type="ECO:0000256" key="1">
    <source>
        <dbReference type="ARBA" id="ARBA00009477"/>
    </source>
</evidence>
<protein>
    <submittedName>
        <fullName evidence="5">HlyD family secretion protein</fullName>
    </submittedName>
</protein>
<dbReference type="Pfam" id="PF25954">
    <property type="entry name" value="Beta-barrel_RND_2"/>
    <property type="match status" value="1"/>
</dbReference>
<dbReference type="Gene3D" id="1.10.287.470">
    <property type="entry name" value="Helix hairpin bin"/>
    <property type="match status" value="1"/>
</dbReference>
<comment type="caution">
    <text evidence="5">The sequence shown here is derived from an EMBL/GenBank/DDBJ whole genome shotgun (WGS) entry which is preliminary data.</text>
</comment>
<dbReference type="Gene3D" id="2.40.30.170">
    <property type="match status" value="1"/>
</dbReference>
<dbReference type="PANTHER" id="PTHR30469:SF15">
    <property type="entry name" value="HLYD FAMILY OF SECRETION PROTEINS"/>
    <property type="match status" value="1"/>
</dbReference>
<dbReference type="RefSeq" id="WP_354554390.1">
    <property type="nucleotide sequence ID" value="NZ_JBEPMB010000001.1"/>
</dbReference>
<evidence type="ECO:0000259" key="4">
    <source>
        <dbReference type="Pfam" id="PF25989"/>
    </source>
</evidence>
<dbReference type="NCBIfam" id="TIGR01730">
    <property type="entry name" value="RND_mfp"/>
    <property type="match status" value="1"/>
</dbReference>
<dbReference type="PANTHER" id="PTHR30469">
    <property type="entry name" value="MULTIDRUG RESISTANCE PROTEIN MDTA"/>
    <property type="match status" value="1"/>
</dbReference>
<evidence type="ECO:0000256" key="2">
    <source>
        <dbReference type="SAM" id="SignalP"/>
    </source>
</evidence>
<dbReference type="InterPro" id="IPR006143">
    <property type="entry name" value="RND_pump_MFP"/>
</dbReference>
<keyword evidence="2" id="KW-0732">Signal</keyword>
<dbReference type="Gene3D" id="2.40.420.20">
    <property type="match status" value="1"/>
</dbReference>
<comment type="similarity">
    <text evidence="1">Belongs to the membrane fusion protein (MFP) (TC 8.A.1) family.</text>
</comment>
<accession>A0ABV2ITU9</accession>